<dbReference type="EMBL" id="JANPWB010000011">
    <property type="protein sequence ID" value="KAJ1127029.1"/>
    <property type="molecule type" value="Genomic_DNA"/>
</dbReference>
<organism evidence="1 2">
    <name type="scientific">Pleurodeles waltl</name>
    <name type="common">Iberian ribbed newt</name>
    <dbReference type="NCBI Taxonomy" id="8319"/>
    <lineage>
        <taxon>Eukaryota</taxon>
        <taxon>Metazoa</taxon>
        <taxon>Chordata</taxon>
        <taxon>Craniata</taxon>
        <taxon>Vertebrata</taxon>
        <taxon>Euteleostomi</taxon>
        <taxon>Amphibia</taxon>
        <taxon>Batrachia</taxon>
        <taxon>Caudata</taxon>
        <taxon>Salamandroidea</taxon>
        <taxon>Salamandridae</taxon>
        <taxon>Pleurodelinae</taxon>
        <taxon>Pleurodeles</taxon>
    </lineage>
</organism>
<keyword evidence="2" id="KW-1185">Reference proteome</keyword>
<protein>
    <submittedName>
        <fullName evidence="1">Uncharacterized protein</fullName>
    </submittedName>
</protein>
<comment type="caution">
    <text evidence="1">The sequence shown here is derived from an EMBL/GenBank/DDBJ whole genome shotgun (WGS) entry which is preliminary data.</text>
</comment>
<accession>A0AAV7PII9</accession>
<sequence>MPARSYGLTSSGGCSASELVLPGSACCSSKCVGSADLDSRVVQPRGVVCGALDLPTTGILPHDCPEDRQLVVSFCIGGLKSTLKFTMDVSSSGPVAHWYVAVGH</sequence>
<proteinExistence type="predicted"/>
<dbReference type="AlphaFoldDB" id="A0AAV7PII9"/>
<gene>
    <name evidence="1" type="ORF">NDU88_005435</name>
</gene>
<evidence type="ECO:0000313" key="1">
    <source>
        <dbReference type="EMBL" id="KAJ1127029.1"/>
    </source>
</evidence>
<reference evidence="1" key="1">
    <citation type="journal article" date="2022" name="bioRxiv">
        <title>Sequencing and chromosome-scale assembly of the giantPleurodeles waltlgenome.</title>
        <authorList>
            <person name="Brown T."/>
            <person name="Elewa A."/>
            <person name="Iarovenko S."/>
            <person name="Subramanian E."/>
            <person name="Araus A.J."/>
            <person name="Petzold A."/>
            <person name="Susuki M."/>
            <person name="Suzuki K.-i.T."/>
            <person name="Hayashi T."/>
            <person name="Toyoda A."/>
            <person name="Oliveira C."/>
            <person name="Osipova E."/>
            <person name="Leigh N.D."/>
            <person name="Simon A."/>
            <person name="Yun M.H."/>
        </authorList>
    </citation>
    <scope>NUCLEOTIDE SEQUENCE</scope>
    <source>
        <strain evidence="1">20211129_DDA</strain>
        <tissue evidence="1">Liver</tissue>
    </source>
</reference>
<name>A0AAV7PII9_PLEWA</name>
<dbReference type="Proteomes" id="UP001066276">
    <property type="component" value="Chromosome 7"/>
</dbReference>
<evidence type="ECO:0000313" key="2">
    <source>
        <dbReference type="Proteomes" id="UP001066276"/>
    </source>
</evidence>